<evidence type="ECO:0000313" key="2">
    <source>
        <dbReference type="Proteomes" id="UP000324222"/>
    </source>
</evidence>
<accession>A0A5B7FN00</accession>
<evidence type="ECO:0000313" key="1">
    <source>
        <dbReference type="EMBL" id="MPC46589.1"/>
    </source>
</evidence>
<dbReference type="EMBL" id="VSRR010007279">
    <property type="protein sequence ID" value="MPC46589.1"/>
    <property type="molecule type" value="Genomic_DNA"/>
</dbReference>
<name>A0A5B7FN00_PORTR</name>
<dbReference type="AlphaFoldDB" id="A0A5B7FN00"/>
<sequence length="58" mass="6539">MQGKNVKDRCNFNCMKVFLTSRKSSEACPCHQVRRVTNCMVCFGICNTWCLVTSANSS</sequence>
<dbReference type="Proteomes" id="UP000324222">
    <property type="component" value="Unassembled WGS sequence"/>
</dbReference>
<gene>
    <name evidence="1" type="ORF">E2C01_040311</name>
</gene>
<proteinExistence type="predicted"/>
<protein>
    <submittedName>
        <fullName evidence="1">Uncharacterized protein</fullName>
    </submittedName>
</protein>
<keyword evidence="2" id="KW-1185">Reference proteome</keyword>
<comment type="caution">
    <text evidence="1">The sequence shown here is derived from an EMBL/GenBank/DDBJ whole genome shotgun (WGS) entry which is preliminary data.</text>
</comment>
<organism evidence="1 2">
    <name type="scientific">Portunus trituberculatus</name>
    <name type="common">Swimming crab</name>
    <name type="synonym">Neptunus trituberculatus</name>
    <dbReference type="NCBI Taxonomy" id="210409"/>
    <lineage>
        <taxon>Eukaryota</taxon>
        <taxon>Metazoa</taxon>
        <taxon>Ecdysozoa</taxon>
        <taxon>Arthropoda</taxon>
        <taxon>Crustacea</taxon>
        <taxon>Multicrustacea</taxon>
        <taxon>Malacostraca</taxon>
        <taxon>Eumalacostraca</taxon>
        <taxon>Eucarida</taxon>
        <taxon>Decapoda</taxon>
        <taxon>Pleocyemata</taxon>
        <taxon>Brachyura</taxon>
        <taxon>Eubrachyura</taxon>
        <taxon>Portunoidea</taxon>
        <taxon>Portunidae</taxon>
        <taxon>Portuninae</taxon>
        <taxon>Portunus</taxon>
    </lineage>
</organism>
<reference evidence="1 2" key="1">
    <citation type="submission" date="2019-05" db="EMBL/GenBank/DDBJ databases">
        <title>Another draft genome of Portunus trituberculatus and its Hox gene families provides insights of decapod evolution.</title>
        <authorList>
            <person name="Jeong J.-H."/>
            <person name="Song I."/>
            <person name="Kim S."/>
            <person name="Choi T."/>
            <person name="Kim D."/>
            <person name="Ryu S."/>
            <person name="Kim W."/>
        </authorList>
    </citation>
    <scope>NUCLEOTIDE SEQUENCE [LARGE SCALE GENOMIC DNA]</scope>
    <source>
        <tissue evidence="1">Muscle</tissue>
    </source>
</reference>